<evidence type="ECO:0000256" key="2">
    <source>
        <dbReference type="ARBA" id="ARBA00006432"/>
    </source>
</evidence>
<dbReference type="InterPro" id="IPR001242">
    <property type="entry name" value="Condensation_dom"/>
</dbReference>
<dbReference type="SUPFAM" id="SSF53328">
    <property type="entry name" value="Formyltransferase"/>
    <property type="match status" value="1"/>
</dbReference>
<dbReference type="Proteomes" id="UP000629098">
    <property type="component" value="Unassembled WGS sequence"/>
</dbReference>
<dbReference type="Gene3D" id="1.10.10.1830">
    <property type="entry name" value="Non-ribosomal peptide synthase, adenylation domain"/>
    <property type="match status" value="1"/>
</dbReference>
<dbReference type="InterPro" id="IPR005793">
    <property type="entry name" value="Formyl_trans_C"/>
</dbReference>
<dbReference type="FunFam" id="3.40.50.12780:FF:000012">
    <property type="entry name" value="Non-ribosomal peptide synthetase"/>
    <property type="match status" value="1"/>
</dbReference>
<evidence type="ECO:0000259" key="5">
    <source>
        <dbReference type="PROSITE" id="PS50075"/>
    </source>
</evidence>
<feature type="domain" description="Carrier" evidence="5">
    <location>
        <begin position="1615"/>
        <end position="1690"/>
    </location>
</feature>
<keyword evidence="4" id="KW-0597">Phosphoprotein</keyword>
<dbReference type="CDD" id="cd19531">
    <property type="entry name" value="LCL_NRPS-like"/>
    <property type="match status" value="2"/>
</dbReference>
<keyword evidence="3" id="KW-0596">Phosphopantetheine</keyword>
<dbReference type="Pfam" id="PF00501">
    <property type="entry name" value="AMP-binding"/>
    <property type="match status" value="1"/>
</dbReference>
<dbReference type="InterPro" id="IPR000873">
    <property type="entry name" value="AMP-dep_synth/lig_dom"/>
</dbReference>
<dbReference type="Pfam" id="PF00550">
    <property type="entry name" value="PP-binding"/>
    <property type="match status" value="1"/>
</dbReference>
<dbReference type="PANTHER" id="PTHR45527:SF1">
    <property type="entry name" value="FATTY ACID SYNTHASE"/>
    <property type="match status" value="1"/>
</dbReference>
<dbReference type="GO" id="GO:0003824">
    <property type="term" value="F:catalytic activity"/>
    <property type="evidence" value="ECO:0007669"/>
    <property type="project" value="InterPro"/>
</dbReference>
<comment type="similarity">
    <text evidence="2">Belongs to the ATP-dependent AMP-binding enzyme family.</text>
</comment>
<dbReference type="GO" id="GO:0043041">
    <property type="term" value="P:amino acid activation for nonribosomal peptide biosynthetic process"/>
    <property type="evidence" value="ECO:0007669"/>
    <property type="project" value="TreeGrafter"/>
</dbReference>
<dbReference type="Pfam" id="PF02911">
    <property type="entry name" value="Formyl_trans_C"/>
    <property type="match status" value="1"/>
</dbReference>
<dbReference type="Pfam" id="PF18563">
    <property type="entry name" value="TubC_N"/>
    <property type="match status" value="1"/>
</dbReference>
<dbReference type="Gene3D" id="3.30.559.30">
    <property type="entry name" value="Nonribosomal peptide synthetase, condensation domain"/>
    <property type="match status" value="3"/>
</dbReference>
<dbReference type="SMART" id="SM00823">
    <property type="entry name" value="PKS_PP"/>
    <property type="match status" value="1"/>
</dbReference>
<dbReference type="PROSITE" id="PS50075">
    <property type="entry name" value="CARRIER"/>
    <property type="match status" value="1"/>
</dbReference>
<dbReference type="CDD" id="cd08700">
    <property type="entry name" value="FMT_C_OzmH_like"/>
    <property type="match status" value="1"/>
</dbReference>
<evidence type="ECO:0000256" key="3">
    <source>
        <dbReference type="ARBA" id="ARBA00022450"/>
    </source>
</evidence>
<dbReference type="InterPro" id="IPR020806">
    <property type="entry name" value="PKS_PP-bd"/>
</dbReference>
<dbReference type="NCBIfam" id="TIGR01733">
    <property type="entry name" value="AA-adenyl-dom"/>
    <property type="match status" value="1"/>
</dbReference>
<dbReference type="Gene3D" id="2.30.38.10">
    <property type="entry name" value="Luciferase, Domain 3"/>
    <property type="match status" value="1"/>
</dbReference>
<proteinExistence type="inferred from homology"/>
<reference evidence="6" key="1">
    <citation type="submission" date="2020-09" db="EMBL/GenBank/DDBJ databases">
        <title>Iningainema tapete sp. nov. (Scytonemataceae, Cyanobacteria) from greenhouses in central Florida (USA) produces two types of nodularin with biosynthetic potential for microcystin-LR and anabaenopeptins.</title>
        <authorList>
            <person name="Berthold D.E."/>
            <person name="Lefler F.W."/>
            <person name="Huang I.-S."/>
            <person name="Abdulla H."/>
            <person name="Zimba P.V."/>
            <person name="Laughinghouse H.D. IV."/>
        </authorList>
    </citation>
    <scope>NUCLEOTIDE SEQUENCE</scope>
    <source>
        <strain evidence="6">BLCCT55</strain>
    </source>
</reference>
<dbReference type="PROSITE" id="PS00455">
    <property type="entry name" value="AMP_BINDING"/>
    <property type="match status" value="1"/>
</dbReference>
<dbReference type="InterPro" id="IPR009081">
    <property type="entry name" value="PP-bd_ACP"/>
</dbReference>
<dbReference type="InterPro" id="IPR011034">
    <property type="entry name" value="Formyl_transferase-like_C_sf"/>
</dbReference>
<protein>
    <submittedName>
        <fullName evidence="6">Amino acid adenylation domain-containing protein</fullName>
    </submittedName>
</protein>
<keyword evidence="7" id="KW-1185">Reference proteome</keyword>
<dbReference type="FunFam" id="1.10.1200.10:FF:000005">
    <property type="entry name" value="Nonribosomal peptide synthetase 1"/>
    <property type="match status" value="1"/>
</dbReference>
<dbReference type="InterPro" id="IPR020845">
    <property type="entry name" value="AMP-binding_CS"/>
</dbReference>
<dbReference type="Pfam" id="PF00668">
    <property type="entry name" value="Condensation"/>
    <property type="match status" value="2"/>
</dbReference>
<dbReference type="InterPro" id="IPR023213">
    <property type="entry name" value="CAT-like_dom_sf"/>
</dbReference>
<dbReference type="Gene3D" id="3.30.559.10">
    <property type="entry name" value="Chloramphenicol acetyltransferase-like domain"/>
    <property type="match status" value="2"/>
</dbReference>
<dbReference type="SUPFAM" id="SSF56801">
    <property type="entry name" value="Acetyl-CoA synthetase-like"/>
    <property type="match status" value="1"/>
</dbReference>
<dbReference type="InterPro" id="IPR029058">
    <property type="entry name" value="AB_hydrolase_fold"/>
</dbReference>
<comment type="cofactor">
    <cofactor evidence="1">
        <name>pantetheine 4'-phosphate</name>
        <dbReference type="ChEBI" id="CHEBI:47942"/>
    </cofactor>
</comment>
<evidence type="ECO:0000256" key="4">
    <source>
        <dbReference type="ARBA" id="ARBA00022553"/>
    </source>
</evidence>
<evidence type="ECO:0000313" key="6">
    <source>
        <dbReference type="EMBL" id="MBD2771549.1"/>
    </source>
</evidence>
<dbReference type="SUPFAM" id="SSF50486">
    <property type="entry name" value="FMT C-terminal domain-like"/>
    <property type="match status" value="1"/>
</dbReference>
<dbReference type="Pfam" id="PF13193">
    <property type="entry name" value="AMP-binding_C"/>
    <property type="match status" value="1"/>
</dbReference>
<dbReference type="InterPro" id="IPR002376">
    <property type="entry name" value="Formyl_transf_N"/>
</dbReference>
<dbReference type="EMBL" id="JACXAE010000025">
    <property type="protein sequence ID" value="MBD2771549.1"/>
    <property type="molecule type" value="Genomic_DNA"/>
</dbReference>
<dbReference type="CDD" id="cd08649">
    <property type="entry name" value="FMT_core_NRPS_like"/>
    <property type="match status" value="1"/>
</dbReference>
<dbReference type="GO" id="GO:0005829">
    <property type="term" value="C:cytosol"/>
    <property type="evidence" value="ECO:0007669"/>
    <property type="project" value="TreeGrafter"/>
</dbReference>
<dbReference type="GO" id="GO:0044550">
    <property type="term" value="P:secondary metabolite biosynthetic process"/>
    <property type="evidence" value="ECO:0007669"/>
    <property type="project" value="UniProtKB-ARBA"/>
</dbReference>
<dbReference type="InterPro" id="IPR010071">
    <property type="entry name" value="AA_adenyl_dom"/>
</dbReference>
<dbReference type="InterPro" id="IPR006162">
    <property type="entry name" value="Ppantetheine_attach_site"/>
</dbReference>
<dbReference type="InterPro" id="IPR036477">
    <property type="entry name" value="Formyl_transf_N_sf"/>
</dbReference>
<dbReference type="RefSeq" id="WP_190825838.1">
    <property type="nucleotide sequence ID" value="NZ_CAWPPI010000025.1"/>
</dbReference>
<dbReference type="InterPro" id="IPR025110">
    <property type="entry name" value="AMP-bd_C"/>
</dbReference>
<dbReference type="PROSITE" id="PS00012">
    <property type="entry name" value="PHOSPHOPANTETHEINE"/>
    <property type="match status" value="1"/>
</dbReference>
<dbReference type="Gene3D" id="3.30.300.30">
    <property type="match status" value="1"/>
</dbReference>
<dbReference type="FunFam" id="3.30.559.10:FF:000012">
    <property type="entry name" value="Non-ribosomal peptide synthetase"/>
    <property type="match status" value="1"/>
</dbReference>
<dbReference type="Gene3D" id="3.40.50.12230">
    <property type="match status" value="1"/>
</dbReference>
<dbReference type="SUPFAM" id="SSF47336">
    <property type="entry name" value="ACP-like"/>
    <property type="match status" value="1"/>
</dbReference>
<dbReference type="FunFam" id="2.30.38.10:FF:000001">
    <property type="entry name" value="Non-ribosomal peptide synthetase PvdI"/>
    <property type="match status" value="1"/>
</dbReference>
<name>A0A8J6XBD4_9CYAN</name>
<gene>
    <name evidence="6" type="ORF">ICL16_05320</name>
</gene>
<dbReference type="InterPro" id="IPR036736">
    <property type="entry name" value="ACP-like_sf"/>
</dbReference>
<evidence type="ECO:0000256" key="1">
    <source>
        <dbReference type="ARBA" id="ARBA00001957"/>
    </source>
</evidence>
<dbReference type="Pfam" id="PF00551">
    <property type="entry name" value="Formyl_trans_N"/>
    <property type="match status" value="1"/>
</dbReference>
<dbReference type="Gene3D" id="3.40.50.1820">
    <property type="entry name" value="alpha/beta hydrolase"/>
    <property type="match status" value="1"/>
</dbReference>
<dbReference type="InterPro" id="IPR044894">
    <property type="entry name" value="TubC_N_sf"/>
</dbReference>
<sequence>MKNIEEFLLDLSHLDIKLWVEQGRLRCSAPKGTLTPEIRTQLSERKVEIINFLNSVNLNSYSKFESIRPVPRDKDLPLSFAQQRLWFLYHLDNNSNNYHINFGWQITGNLNVVALEQAIRNIVFRHEVLRTSFELVNGNTVHKVHPEVTIFLPVVNLENFPEAEQSKVVQDLATQEAEKPFDLSKPPLLRVTLLRLSEASHVLLFTWHHIVFDGWSRGVFTQELSNFYQAFLSGITSYPPLPIQYADFAVWQRQYLQGEVLESLVTYWKQQIGGELPLLELPTDRLRPPVQTYRGAKQTLKFSLDLSKKIKTLTQQEGVTLFITLLAAFKVLLYRYSGQEDLIVGSAIANRNRIEIEGLIGFFVNTLVLRTDLSGNPSFRELLQRVREVALQAYTHQDLPFEKLVEELKPQRSGSHTPLFSVMFTWENAPMGKLVLPGLTMTPIELENVTAKFDLTLSMQETAAGLTGELIYNCDLFDAATITRMVANFQTLLEGIVANPNQCICDLPVFSVAQQHQLHIHQQFSCFVIGSGTLVIQCAQMLLERGHQIFGIISSDTLISDWAKGKGIPHIQPTDNLIAFLSQKSFDYLFSIVNINLLPQEILELPSLYAINYHNAPLPKYAGIHSPSWALMHQQKTHGVTWHVMSSLVDAGDILASAVFGIADDETAFTLNGKCYEAAINSFAQLIDELSCHQAIARKQNLGERTYFSRSQRPSTGGVFSFTGGVFSFNRCAREIDALVRALDFGPYPNSLALAKLAIGSDFIVVSKLEVLQDLSKSPTGTVTAIEDNLLKVSTTSYEIALRQVQTIDGQTLSIPDLVAKFGLQVGYRFKDIEPDIARRIEAFDALIAKHEAFWVKKLAMLEPYTIPYAQSKASHSKQKQYAQVKLPVSQEVLTFLERHWAYSLSDFLLATFAAYLARSSGSYCFDIGFKDVSLQHELVGLENFFAEHVPFRVEIGEKQSFAEVFAVLREQVKLTKLHLTFARDTVARYPVLLSVADLVSENKFPVIIERVESIDDYKTSRGNELTLVIPEDGKECCWLYDTEALDGDSIAVMLRSFTTFLQGIVTDITQPIAYLPLLSEEERHLILVEWNNQKVDYPKDCIHQLFEAQAERTPDLIAVVFQDEQLTYLELNQRANCLAHYLQKQGVTSDVLVGIYMERSWEMVVAILGILKAGGAYVPLDPAYPKERLGFMLSDAQVPVLLTQKNLVVGLPNQKANIVCLDADWEVISQENQENPIINVTAKNLAYVIYTSGSTGVPKGVMIPHGALTNYTQAAAAEYNLNTSDRLLQFASISFDAAAEEIFPCLVRGGTLVLRTDAMLSSIHAFLEKCCELKLTVLNLPTAFWHQITSALARENCVLPKQLRLVIIGGEKALKMPLETWHKYVPPRVRLVNTYGPTETTIVATKCDLSEPVWGEVPIGCAIPNVQTYILDKHLQPVPFGVVGELYIGGAGLAWGYLNRPELTAEKFIPHPYSQEADARLYKTGDLARYLSNGQIEFVGRIDHQVKVRGFRIELGEIEAVLSQHPDVLQTVVVAREDVIGDKQLVAYIVVTKQNPPNLSELRSFLQQKLPEYMIPVAFVFMDTIPLTPNGKVDSRALPAPDTSSVCRSSSLTEPRNPTEEVLAAIWAQVLGVEKIGIHDNFFELGGHSLLGMQLISQASLAIGVEIPLKLLFEKQTIALLAQAIEVLANSQQPLKTRAKISGLQRKNYQPENLPLSANQQWSWFNDHPYTTTIKFTYYIVGFLNVAALEQSLNEIVRRHDILRTNFPIVDGKPVQVIASMLTLTVQVIDLRELSGTQKAHKCAQLFEEESLRPFDLNCGSLIRTQLLQVGQQEYLLNFFINHIIFDGFSLGVFMGELSVLYNTFDKGLPSGLAELPFQYADFVHWQQQYMSGEVRQSYDSYWKKKLASAQPIFEPSRELGKLLPAIAHPIELPTNLINSLRKMGRKENVSLFTIMLTAFKLLLHTYTGKDDIVVAVLNANRNPYETKFLIGVFANRLLLRTNLSGNPSFRELLVRVGDMYFESYDYQNLPGIQSGIPTIDHAQVFFNFIPIPRNVKYPPIEKTKLVNFGGGATVTEQDLRLTIFDEEDRVHGRLSYTNRLFDAKTIEHLVNLYRQILEQAVEF</sequence>
<dbReference type="InterPro" id="IPR041464">
    <property type="entry name" value="TubC_N"/>
</dbReference>
<accession>A0A8J6XBD4</accession>
<evidence type="ECO:0000313" key="7">
    <source>
        <dbReference type="Proteomes" id="UP000629098"/>
    </source>
</evidence>
<dbReference type="Gene3D" id="3.40.50.980">
    <property type="match status" value="2"/>
</dbReference>
<dbReference type="FunFam" id="3.40.50.980:FF:000001">
    <property type="entry name" value="Non-ribosomal peptide synthetase"/>
    <property type="match status" value="1"/>
</dbReference>
<dbReference type="GO" id="GO:0031177">
    <property type="term" value="F:phosphopantetheine binding"/>
    <property type="evidence" value="ECO:0007669"/>
    <property type="project" value="InterPro"/>
</dbReference>
<dbReference type="GO" id="GO:0008610">
    <property type="term" value="P:lipid biosynthetic process"/>
    <property type="evidence" value="ECO:0007669"/>
    <property type="project" value="UniProtKB-ARBA"/>
</dbReference>
<dbReference type="PANTHER" id="PTHR45527">
    <property type="entry name" value="NONRIBOSOMAL PEPTIDE SYNTHETASE"/>
    <property type="match status" value="1"/>
</dbReference>
<comment type="caution">
    <text evidence="6">The sequence shown here is derived from an EMBL/GenBank/DDBJ whole genome shotgun (WGS) entry which is preliminary data.</text>
</comment>
<dbReference type="FunFam" id="3.30.300.30:FF:000010">
    <property type="entry name" value="Enterobactin synthetase component F"/>
    <property type="match status" value="1"/>
</dbReference>
<dbReference type="InterPro" id="IPR045851">
    <property type="entry name" value="AMP-bd_C_sf"/>
</dbReference>
<dbReference type="SUPFAM" id="SSF52777">
    <property type="entry name" value="CoA-dependent acyltransferases"/>
    <property type="match status" value="5"/>
</dbReference>
<organism evidence="6 7">
    <name type="scientific">Iningainema tapete BLCC-T55</name>
    <dbReference type="NCBI Taxonomy" id="2748662"/>
    <lineage>
        <taxon>Bacteria</taxon>
        <taxon>Bacillati</taxon>
        <taxon>Cyanobacteriota</taxon>
        <taxon>Cyanophyceae</taxon>
        <taxon>Nostocales</taxon>
        <taxon>Scytonemataceae</taxon>
        <taxon>Iningainema tapete</taxon>
    </lineage>
</organism>